<proteinExistence type="predicted"/>
<accession>A0A8S1NXR2</accession>
<sequence length="141" mass="16526">MSQSSDITQMSDNNSPALKFSLQPDVVNMLKAQKDDVPIGKNHQAILPFTLLSRKQIELKKSNLSHYKIWNSTSNEDMQSINEIYKQFRRKFGRNAQHLDEFFTLISRTNQDLELVKQLILFEDKFLQKYIQTRSSLLKCD</sequence>
<organism evidence="1 2">
    <name type="scientific">Paramecium primaurelia</name>
    <dbReference type="NCBI Taxonomy" id="5886"/>
    <lineage>
        <taxon>Eukaryota</taxon>
        <taxon>Sar</taxon>
        <taxon>Alveolata</taxon>
        <taxon>Ciliophora</taxon>
        <taxon>Intramacronucleata</taxon>
        <taxon>Oligohymenophorea</taxon>
        <taxon>Peniculida</taxon>
        <taxon>Parameciidae</taxon>
        <taxon>Paramecium</taxon>
    </lineage>
</organism>
<name>A0A8S1NXR2_PARPR</name>
<dbReference type="OMA" id="IGKMHQA"/>
<comment type="caution">
    <text evidence="1">The sequence shown here is derived from an EMBL/GenBank/DDBJ whole genome shotgun (WGS) entry which is preliminary data.</text>
</comment>
<reference evidence="1" key="1">
    <citation type="submission" date="2021-01" db="EMBL/GenBank/DDBJ databases">
        <authorList>
            <consortium name="Genoscope - CEA"/>
            <person name="William W."/>
        </authorList>
    </citation>
    <scope>NUCLEOTIDE SEQUENCE</scope>
</reference>
<evidence type="ECO:0000313" key="2">
    <source>
        <dbReference type="Proteomes" id="UP000688137"/>
    </source>
</evidence>
<gene>
    <name evidence="1" type="ORF">PPRIM_AZ9-3.1.T0980023</name>
</gene>
<dbReference type="EMBL" id="CAJJDM010000101">
    <property type="protein sequence ID" value="CAD8095141.1"/>
    <property type="molecule type" value="Genomic_DNA"/>
</dbReference>
<protein>
    <submittedName>
        <fullName evidence="1">Uncharacterized protein</fullName>
    </submittedName>
</protein>
<keyword evidence="2" id="KW-1185">Reference proteome</keyword>
<dbReference type="AlphaFoldDB" id="A0A8S1NXR2"/>
<dbReference type="Proteomes" id="UP000688137">
    <property type="component" value="Unassembled WGS sequence"/>
</dbReference>
<evidence type="ECO:0000313" key="1">
    <source>
        <dbReference type="EMBL" id="CAD8095141.1"/>
    </source>
</evidence>